<dbReference type="EMBL" id="CAGKOT010000030">
    <property type="protein sequence ID" value="CAB5372214.1"/>
    <property type="molecule type" value="Genomic_DNA"/>
</dbReference>
<comment type="caution">
    <text evidence="2">The sequence shown here is derived from an EMBL/GenBank/DDBJ whole genome shotgun (WGS) entry which is preliminary data.</text>
</comment>
<dbReference type="Proteomes" id="UP000684084">
    <property type="component" value="Unassembled WGS sequence"/>
</dbReference>
<evidence type="ECO:0000313" key="3">
    <source>
        <dbReference type="Proteomes" id="UP000684084"/>
    </source>
</evidence>
<dbReference type="OrthoDB" id="2413945at2759"/>
<gene>
    <name evidence="2" type="ORF">CHRIB12_LOCUS13461</name>
</gene>
<feature type="region of interest" description="Disordered" evidence="1">
    <location>
        <begin position="89"/>
        <end position="121"/>
    </location>
</feature>
<dbReference type="AlphaFoldDB" id="A0A915ZDH3"/>
<evidence type="ECO:0000256" key="1">
    <source>
        <dbReference type="SAM" id="MobiDB-lite"/>
    </source>
</evidence>
<protein>
    <submittedName>
        <fullName evidence="2">Uncharacterized protein</fullName>
    </submittedName>
</protein>
<organism evidence="2 3">
    <name type="scientific">Rhizophagus irregularis</name>
    <dbReference type="NCBI Taxonomy" id="588596"/>
    <lineage>
        <taxon>Eukaryota</taxon>
        <taxon>Fungi</taxon>
        <taxon>Fungi incertae sedis</taxon>
        <taxon>Mucoromycota</taxon>
        <taxon>Glomeromycotina</taxon>
        <taxon>Glomeromycetes</taxon>
        <taxon>Glomerales</taxon>
        <taxon>Glomeraceae</taxon>
        <taxon>Rhizophagus</taxon>
    </lineage>
</organism>
<reference evidence="2" key="1">
    <citation type="submission" date="2020-05" db="EMBL/GenBank/DDBJ databases">
        <authorList>
            <person name="Rincon C."/>
            <person name="Sanders R I."/>
            <person name="Robbins C."/>
            <person name="Chaturvedi A."/>
        </authorList>
    </citation>
    <scope>NUCLEOTIDE SEQUENCE</scope>
    <source>
        <strain evidence="2">CHB12</strain>
    </source>
</reference>
<sequence length="152" mass="17371">MQTFLTTPKYNKFYIYKTPINQHQKFCNAFGYYFMVNAKNPVYPKLSLCTECTNAWKEIRHKSQEEIENKIQEYLTTPVPIQGFLQTFHSRPGSSQSSKSTKSQVSQKPIEETIIADVNPPPNAVAQKKAAEIINATNMKLADLQQIYNSTS</sequence>
<evidence type="ECO:0000313" key="2">
    <source>
        <dbReference type="EMBL" id="CAB5372214.1"/>
    </source>
</evidence>
<proteinExistence type="predicted"/>
<feature type="compositionally biased region" description="Low complexity" evidence="1">
    <location>
        <begin position="94"/>
        <end position="108"/>
    </location>
</feature>
<name>A0A915ZDH3_9GLOM</name>
<accession>A0A915ZDH3</accession>